<dbReference type="GO" id="GO:0003676">
    <property type="term" value="F:nucleic acid binding"/>
    <property type="evidence" value="ECO:0007669"/>
    <property type="project" value="InterPro"/>
</dbReference>
<feature type="compositionally biased region" description="Polar residues" evidence="5">
    <location>
        <begin position="98"/>
        <end position="108"/>
    </location>
</feature>
<accession>A0A1G5SIG9</accession>
<dbReference type="EMBL" id="FMWO01000092">
    <property type="protein sequence ID" value="SCZ86882.1"/>
    <property type="molecule type" value="Genomic_DNA"/>
</dbReference>
<gene>
    <name evidence="7" type="ORF">NSMM_800076</name>
</gene>
<keyword evidence="8" id="KW-1185">Reference proteome</keyword>
<feature type="region of interest" description="Disordered" evidence="5">
    <location>
        <begin position="89"/>
        <end position="108"/>
    </location>
</feature>
<proteinExistence type="inferred from homology"/>
<dbReference type="OrthoDB" id="9796565at2"/>
<sequence>MTKKEISKLDSALLAARQHAEKRAQGYREQALKLFPWICGRCARTFDHKNLQLLEVHHKNGNHDDNPPDGSNWELLCTYCHENEHSKIKDSMGRADNHSTAPTSTFNPFANLKDMLKQKNQS</sequence>
<dbReference type="CDD" id="cd00085">
    <property type="entry name" value="HNHc"/>
    <property type="match status" value="1"/>
</dbReference>
<dbReference type="InterPro" id="IPR003615">
    <property type="entry name" value="HNH_nuc"/>
</dbReference>
<dbReference type="GO" id="GO:0008270">
    <property type="term" value="F:zinc ion binding"/>
    <property type="evidence" value="ECO:0007669"/>
    <property type="project" value="InterPro"/>
</dbReference>
<dbReference type="RefSeq" id="WP_090288171.1">
    <property type="nucleotide sequence ID" value="NZ_FMWO01000092.1"/>
</dbReference>
<dbReference type="GO" id="GO:0005829">
    <property type="term" value="C:cytosol"/>
    <property type="evidence" value="ECO:0007669"/>
    <property type="project" value="TreeGrafter"/>
</dbReference>
<evidence type="ECO:0000259" key="6">
    <source>
        <dbReference type="Pfam" id="PF01844"/>
    </source>
</evidence>
<feature type="domain" description="HNH" evidence="6">
    <location>
        <begin position="39"/>
        <end position="87"/>
    </location>
</feature>
<evidence type="ECO:0000256" key="1">
    <source>
        <dbReference type="ARBA" id="ARBA00022722"/>
    </source>
</evidence>
<dbReference type="Proteomes" id="UP000198729">
    <property type="component" value="Unassembled WGS sequence"/>
</dbReference>
<evidence type="ECO:0000313" key="8">
    <source>
        <dbReference type="Proteomes" id="UP000198729"/>
    </source>
</evidence>
<dbReference type="InterPro" id="IPR002711">
    <property type="entry name" value="HNH"/>
</dbReference>
<dbReference type="NCBIfam" id="NF008448">
    <property type="entry name" value="PRK11295.1"/>
    <property type="match status" value="1"/>
</dbReference>
<evidence type="ECO:0000256" key="5">
    <source>
        <dbReference type="SAM" id="MobiDB-lite"/>
    </source>
</evidence>
<name>A0A1G5SIG9_9PROT</name>
<dbReference type="PANTHER" id="PTHR41286:SF1">
    <property type="entry name" value="HNH NUCLEASE YAJD-RELATED"/>
    <property type="match status" value="1"/>
</dbReference>
<evidence type="ECO:0000256" key="4">
    <source>
        <dbReference type="ARBA" id="ARBA00040194"/>
    </source>
</evidence>
<evidence type="ECO:0000256" key="2">
    <source>
        <dbReference type="ARBA" id="ARBA00022801"/>
    </source>
</evidence>
<reference evidence="7 8" key="1">
    <citation type="submission" date="2016-10" db="EMBL/GenBank/DDBJ databases">
        <authorList>
            <person name="de Groot N.N."/>
        </authorList>
    </citation>
    <scope>NUCLEOTIDE SEQUENCE [LARGE SCALE GENOMIC DNA]</scope>
    <source>
        <strain evidence="7">1</strain>
    </source>
</reference>
<evidence type="ECO:0000313" key="7">
    <source>
        <dbReference type="EMBL" id="SCZ86882.1"/>
    </source>
</evidence>
<keyword evidence="1" id="KW-0540">Nuclease</keyword>
<organism evidence="7 8">
    <name type="scientific">Nitrosomonas mobilis</name>
    <dbReference type="NCBI Taxonomy" id="51642"/>
    <lineage>
        <taxon>Bacteria</taxon>
        <taxon>Pseudomonadati</taxon>
        <taxon>Pseudomonadota</taxon>
        <taxon>Betaproteobacteria</taxon>
        <taxon>Nitrosomonadales</taxon>
        <taxon>Nitrosomonadaceae</taxon>
        <taxon>Nitrosomonas</taxon>
    </lineage>
</organism>
<dbReference type="AlphaFoldDB" id="A0A1G5SIG9"/>
<dbReference type="GO" id="GO:0016787">
    <property type="term" value="F:hydrolase activity"/>
    <property type="evidence" value="ECO:0007669"/>
    <property type="project" value="UniProtKB-KW"/>
</dbReference>
<evidence type="ECO:0000256" key="3">
    <source>
        <dbReference type="ARBA" id="ARBA00038412"/>
    </source>
</evidence>
<dbReference type="Pfam" id="PF01844">
    <property type="entry name" value="HNH"/>
    <property type="match status" value="1"/>
</dbReference>
<keyword evidence="2" id="KW-0378">Hydrolase</keyword>
<dbReference type="STRING" id="51642.NSMM_800076"/>
<dbReference type="GO" id="GO:0004519">
    <property type="term" value="F:endonuclease activity"/>
    <property type="evidence" value="ECO:0007669"/>
    <property type="project" value="InterPro"/>
</dbReference>
<protein>
    <recommendedName>
        <fullName evidence="4">Putative HNH nuclease YajD</fullName>
    </recommendedName>
</protein>
<comment type="similarity">
    <text evidence="3">Belongs to the HNH nuclease family.</text>
</comment>
<dbReference type="PANTHER" id="PTHR41286">
    <property type="entry name" value="HNH NUCLEASE YAJD-RELATED"/>
    <property type="match status" value="1"/>
</dbReference>